<reference evidence="1" key="2">
    <citation type="journal article" date="2023" name="Proc. Natl. Acad. Sci. U.S.A.">
        <title>A global phylogenomic analysis of the shiitake genus Lentinula.</title>
        <authorList>
            <person name="Sierra-Patev S."/>
            <person name="Min B."/>
            <person name="Naranjo-Ortiz M."/>
            <person name="Looney B."/>
            <person name="Konkel Z."/>
            <person name="Slot J.C."/>
            <person name="Sakamoto Y."/>
            <person name="Steenwyk J.L."/>
            <person name="Rokas A."/>
            <person name="Carro J."/>
            <person name="Camarero S."/>
            <person name="Ferreira P."/>
            <person name="Molpeceres G."/>
            <person name="Ruiz-Duenas F.J."/>
            <person name="Serrano A."/>
            <person name="Henrissat B."/>
            <person name="Drula E."/>
            <person name="Hughes K.W."/>
            <person name="Mata J.L."/>
            <person name="Ishikawa N.K."/>
            <person name="Vargas-Isla R."/>
            <person name="Ushijima S."/>
            <person name="Smith C.A."/>
            <person name="Donoghue J."/>
            <person name="Ahrendt S."/>
            <person name="Andreopoulos W."/>
            <person name="He G."/>
            <person name="LaButti K."/>
            <person name="Lipzen A."/>
            <person name="Ng V."/>
            <person name="Riley R."/>
            <person name="Sandor L."/>
            <person name="Barry K."/>
            <person name="Martinez A.T."/>
            <person name="Xiao Y."/>
            <person name="Gibbons J.G."/>
            <person name="Terashima K."/>
            <person name="Grigoriev I.V."/>
            <person name="Hibbett D."/>
        </authorList>
    </citation>
    <scope>NUCLEOTIDE SEQUENCE</scope>
    <source>
        <strain evidence="1">ET3784</strain>
    </source>
</reference>
<proteinExistence type="predicted"/>
<sequence>MFPRLCSVSRRSIHLSRRATPRPRPVDYLGPSRRLSNMLEPQSLMMDLESEFFNSTTGRFLYVSCILSCLCSTRYATYSVPPTLITSESAGWLTN</sequence>
<reference evidence="1" key="1">
    <citation type="submission" date="2022-08" db="EMBL/GenBank/DDBJ databases">
        <authorList>
            <consortium name="DOE Joint Genome Institute"/>
            <person name="Min B."/>
            <person name="Sierra-Patev S."/>
            <person name="Naranjo-Ortiz M."/>
            <person name="Looney B."/>
            <person name="Konkel Z."/>
            <person name="Slot J.C."/>
            <person name="Sakamoto Y."/>
            <person name="Steenwyk J.L."/>
            <person name="Rokas A."/>
            <person name="Carro J."/>
            <person name="Camarero S."/>
            <person name="Ferreira P."/>
            <person name="Molpeceres G."/>
            <person name="Ruiz-duenas F.J."/>
            <person name="Serrano A."/>
            <person name="Henrissat B."/>
            <person name="Drula E."/>
            <person name="Hughes K.W."/>
            <person name="Mata J.L."/>
            <person name="Ishikawa N.K."/>
            <person name="Vargas-Isla R."/>
            <person name="Ushijima S."/>
            <person name="Smith C.A."/>
            <person name="Ahrendt S."/>
            <person name="Andreopoulos W."/>
            <person name="He G."/>
            <person name="LaButti K."/>
            <person name="Lipzen A."/>
            <person name="Ng V."/>
            <person name="Riley R."/>
            <person name="Sandor L."/>
            <person name="Barry K."/>
            <person name="Martinez A.T."/>
            <person name="Xiao Y."/>
            <person name="Gibbons J.G."/>
            <person name="Terashima K."/>
            <person name="Hibbett D.S."/>
            <person name="Grigoriev I.V."/>
        </authorList>
    </citation>
    <scope>NUCLEOTIDE SEQUENCE</scope>
    <source>
        <strain evidence="1">ET3784</strain>
    </source>
</reference>
<evidence type="ECO:0000313" key="2">
    <source>
        <dbReference type="Proteomes" id="UP001176059"/>
    </source>
</evidence>
<keyword evidence="2" id="KW-1185">Reference proteome</keyword>
<name>A0AA38JWS6_9AGAR</name>
<organism evidence="1 2">
    <name type="scientific">Lentinula guzmanii</name>
    <dbReference type="NCBI Taxonomy" id="2804957"/>
    <lineage>
        <taxon>Eukaryota</taxon>
        <taxon>Fungi</taxon>
        <taxon>Dikarya</taxon>
        <taxon>Basidiomycota</taxon>
        <taxon>Agaricomycotina</taxon>
        <taxon>Agaricomycetes</taxon>
        <taxon>Agaricomycetidae</taxon>
        <taxon>Agaricales</taxon>
        <taxon>Marasmiineae</taxon>
        <taxon>Omphalotaceae</taxon>
        <taxon>Lentinula</taxon>
    </lineage>
</organism>
<gene>
    <name evidence="1" type="ORF">DFJ43DRAFT_26674</name>
</gene>
<dbReference type="AlphaFoldDB" id="A0AA38JWS6"/>
<evidence type="ECO:0000313" key="1">
    <source>
        <dbReference type="EMBL" id="KAJ3737785.1"/>
    </source>
</evidence>
<dbReference type="Proteomes" id="UP001176059">
    <property type="component" value="Unassembled WGS sequence"/>
</dbReference>
<comment type="caution">
    <text evidence="1">The sequence shown here is derived from an EMBL/GenBank/DDBJ whole genome shotgun (WGS) entry which is preliminary data.</text>
</comment>
<accession>A0AA38JWS6</accession>
<dbReference type="EMBL" id="JANVFO010000001">
    <property type="protein sequence ID" value="KAJ3737785.1"/>
    <property type="molecule type" value="Genomic_DNA"/>
</dbReference>
<protein>
    <submittedName>
        <fullName evidence="1">Uncharacterized protein</fullName>
    </submittedName>
</protein>